<comment type="caution">
    <text evidence="3">The sequence shown here is derived from an EMBL/GenBank/DDBJ whole genome shotgun (WGS) entry which is preliminary data.</text>
</comment>
<evidence type="ECO:0000313" key="4">
    <source>
        <dbReference type="Proteomes" id="UP000540014"/>
    </source>
</evidence>
<feature type="transmembrane region" description="Helical" evidence="1">
    <location>
        <begin position="68"/>
        <end position="85"/>
    </location>
</feature>
<feature type="transmembrane region" description="Helical" evidence="1">
    <location>
        <begin position="203"/>
        <end position="221"/>
    </location>
</feature>
<proteinExistence type="predicted"/>
<protein>
    <submittedName>
        <fullName evidence="3">Phosphatase PAP2 family protein</fullName>
    </submittedName>
</protein>
<dbReference type="EMBL" id="JABAFR010000070">
    <property type="protein sequence ID" value="NME45574.1"/>
    <property type="molecule type" value="Genomic_DNA"/>
</dbReference>
<evidence type="ECO:0000313" key="3">
    <source>
        <dbReference type="EMBL" id="NME45574.1"/>
    </source>
</evidence>
<name>A0A7X9NM18_9FIRM</name>
<dbReference type="Proteomes" id="UP000540014">
    <property type="component" value="Unassembled WGS sequence"/>
</dbReference>
<sequence>MKKHMTLTILTASCILLCLGAFWDLKISTLFYDPHNIMGLFLQEGWPLLLKGLLTCCFALLMDQKHPLFSILWIVCAILFSHQIMTLTDTFWLSIGSMIAVLALTFLLCHVITPEQKNRVCPYIIKYLQLFFSVLIITTLIKVVWGRIRFRDLQQASQFCVWYLPCQEGGFSFPSGHTSSFACSLLFLLSLPHTKKYGISSRIIVWGCILLMMISRIIMGAHFLSDTVVGMLIAFIIWTFYDARWKKHIN</sequence>
<reference evidence="3 4" key="1">
    <citation type="submission" date="2020-04" db="EMBL/GenBank/DDBJ databases">
        <authorList>
            <person name="Hitch T.C.A."/>
            <person name="Wylensek D."/>
            <person name="Clavel T."/>
        </authorList>
    </citation>
    <scope>NUCLEOTIDE SEQUENCE [LARGE SCALE GENOMIC DNA]</scope>
    <source>
        <strain evidence="3 4">BSM-383-APC-22F</strain>
    </source>
</reference>
<feature type="transmembrane region" description="Helical" evidence="1">
    <location>
        <begin position="171"/>
        <end position="191"/>
    </location>
</feature>
<accession>A0A7X9NM18</accession>
<keyword evidence="1" id="KW-0812">Transmembrane</keyword>
<gene>
    <name evidence="3" type="ORF">HF861_11960</name>
</gene>
<organism evidence="3 4">
    <name type="scientific">Faecalicoccus pleomorphus</name>
    <dbReference type="NCBI Taxonomy" id="1323"/>
    <lineage>
        <taxon>Bacteria</taxon>
        <taxon>Bacillati</taxon>
        <taxon>Bacillota</taxon>
        <taxon>Erysipelotrichia</taxon>
        <taxon>Erysipelotrichales</taxon>
        <taxon>Erysipelotrichaceae</taxon>
        <taxon>Faecalicoccus</taxon>
    </lineage>
</organism>
<dbReference type="SMART" id="SM00014">
    <property type="entry name" value="acidPPc"/>
    <property type="match status" value="1"/>
</dbReference>
<dbReference type="SUPFAM" id="SSF48317">
    <property type="entry name" value="Acid phosphatase/Vanadium-dependent haloperoxidase"/>
    <property type="match status" value="1"/>
</dbReference>
<feature type="transmembrane region" description="Helical" evidence="1">
    <location>
        <begin position="227"/>
        <end position="243"/>
    </location>
</feature>
<keyword evidence="1" id="KW-1133">Transmembrane helix</keyword>
<dbReference type="Gene3D" id="1.20.144.10">
    <property type="entry name" value="Phosphatidic acid phosphatase type 2/haloperoxidase"/>
    <property type="match status" value="1"/>
</dbReference>
<evidence type="ECO:0000256" key="1">
    <source>
        <dbReference type="SAM" id="Phobius"/>
    </source>
</evidence>
<keyword evidence="1" id="KW-0472">Membrane</keyword>
<dbReference type="Pfam" id="PF01569">
    <property type="entry name" value="PAP2"/>
    <property type="match status" value="1"/>
</dbReference>
<dbReference type="RefSeq" id="WP_168966907.1">
    <property type="nucleotide sequence ID" value="NZ_JABAFR010000070.1"/>
</dbReference>
<evidence type="ECO:0000259" key="2">
    <source>
        <dbReference type="SMART" id="SM00014"/>
    </source>
</evidence>
<feature type="domain" description="Phosphatidic acid phosphatase type 2/haloperoxidase" evidence="2">
    <location>
        <begin position="123"/>
        <end position="242"/>
    </location>
</feature>
<dbReference type="InterPro" id="IPR000326">
    <property type="entry name" value="PAP2/HPO"/>
</dbReference>
<dbReference type="InterPro" id="IPR036938">
    <property type="entry name" value="PAP2/HPO_sf"/>
</dbReference>
<feature type="transmembrane region" description="Helical" evidence="1">
    <location>
        <begin position="91"/>
        <end position="112"/>
    </location>
</feature>
<dbReference type="AlphaFoldDB" id="A0A7X9NM18"/>
<feature type="transmembrane region" description="Helical" evidence="1">
    <location>
        <begin position="44"/>
        <end position="61"/>
    </location>
</feature>
<dbReference type="CDD" id="cd01610">
    <property type="entry name" value="PAP2_like"/>
    <property type="match status" value="1"/>
</dbReference>
<feature type="transmembrane region" description="Helical" evidence="1">
    <location>
        <begin position="124"/>
        <end position="145"/>
    </location>
</feature>